<accession>C4L147</accession>
<evidence type="ECO:0000313" key="2">
    <source>
        <dbReference type="Proteomes" id="UP000000716"/>
    </source>
</evidence>
<dbReference type="HOGENOM" id="CLU_1710536_0_0_9"/>
<dbReference type="Proteomes" id="UP000000716">
    <property type="component" value="Chromosome"/>
</dbReference>
<name>C4L147_EXISA</name>
<dbReference type="RefSeq" id="WP_012726112.1">
    <property type="nucleotide sequence ID" value="NC_012673.1"/>
</dbReference>
<protein>
    <submittedName>
        <fullName evidence="1">Uncharacterized protein</fullName>
    </submittedName>
</protein>
<proteinExistence type="predicted"/>
<organism evidence="1 2">
    <name type="scientific">Exiguobacterium sp. (strain ATCC BAA-1283 / AT1b)</name>
    <dbReference type="NCBI Taxonomy" id="360911"/>
    <lineage>
        <taxon>Bacteria</taxon>
        <taxon>Bacillati</taxon>
        <taxon>Bacillota</taxon>
        <taxon>Bacilli</taxon>
        <taxon>Bacillales</taxon>
        <taxon>Bacillales Family XII. Incertae Sedis</taxon>
        <taxon>Exiguobacterium</taxon>
    </lineage>
</organism>
<gene>
    <name evidence="1" type="ordered locus">EAT1b_0058</name>
</gene>
<dbReference type="KEGG" id="eat:EAT1b_0058"/>
<reference evidence="1 2" key="1">
    <citation type="journal article" date="2011" name="J. Bacteriol.">
        <title>Complete genome sequence of the Thermophilic Bacterium Exiguobacterium sp. AT1b.</title>
        <authorList>
            <person name="Vishnivetskaya T.A."/>
            <person name="Lucas S."/>
            <person name="Copeland A."/>
            <person name="Lapidus A."/>
            <person name="Glavina Del Rio T."/>
            <person name="Dalin E."/>
            <person name="Tice H."/>
            <person name="Bruce D.C."/>
            <person name="Goodwin L.A."/>
            <person name="Pitluck S."/>
            <person name="Saunders E."/>
            <person name="Brettin T."/>
            <person name="Detter C."/>
            <person name="Han C."/>
            <person name="Larimer F."/>
            <person name="Land M.L."/>
            <person name="Hauser L.J."/>
            <person name="Kyrpides N.C."/>
            <person name="Ovchinnikova G."/>
            <person name="Kathariou S."/>
            <person name="Ramaley R.F."/>
            <person name="Rodrigues D.F."/>
            <person name="Hendrix C."/>
            <person name="Richardson P."/>
            <person name="Tiedje J.M."/>
        </authorList>
    </citation>
    <scope>NUCLEOTIDE SEQUENCE [LARGE SCALE GENOMIC DNA]</scope>
    <source>
        <strain evidence="2">ATCC BAA-1283 / AT1b</strain>
    </source>
</reference>
<keyword evidence="2" id="KW-1185">Reference proteome</keyword>
<sequence>MPYTRDGLEVKLKGDYEAFYCDDFIEEDGDGYFDVQELNIAFSPNVIKLSRPGEFRLLVDGESKDFRGTLIEEFHVSKLDYDEVKDQYDTLRDFEGCGRDVGILNSKQNTDYEEDDIMDMAKNFVAKMNALVDHYRMKKVVELYKLDETNEDL</sequence>
<evidence type="ECO:0000313" key="1">
    <source>
        <dbReference type="EMBL" id="ACQ68993.1"/>
    </source>
</evidence>
<dbReference type="AlphaFoldDB" id="C4L147"/>
<dbReference type="EMBL" id="CP001615">
    <property type="protein sequence ID" value="ACQ68993.1"/>
    <property type="molecule type" value="Genomic_DNA"/>
</dbReference>